<keyword evidence="5 8" id="KW-1133">Transmembrane helix</keyword>
<reference evidence="10 11" key="1">
    <citation type="submission" date="2020-08" db="EMBL/GenBank/DDBJ databases">
        <title>novel species in genus Nocardioides.</title>
        <authorList>
            <person name="Zhang G."/>
        </authorList>
    </citation>
    <scope>NUCLEOTIDE SEQUENCE [LARGE SCALE GENOMIC DNA]</scope>
    <source>
        <strain evidence="10 11">SC8A-24</strain>
    </source>
</reference>
<dbReference type="Proteomes" id="UP000604001">
    <property type="component" value="Unassembled WGS sequence"/>
</dbReference>
<protein>
    <recommendedName>
        <fullName evidence="8">Cell division protein FtsQ</fullName>
    </recommendedName>
</protein>
<dbReference type="InterPro" id="IPR050487">
    <property type="entry name" value="FtsQ_DivIB"/>
</dbReference>
<evidence type="ECO:0000256" key="5">
    <source>
        <dbReference type="ARBA" id="ARBA00022989"/>
    </source>
</evidence>
<organism evidence="10 11">
    <name type="scientific">Nocardioides deserti</name>
    <dbReference type="NCBI Taxonomy" id="1588644"/>
    <lineage>
        <taxon>Bacteria</taxon>
        <taxon>Bacillati</taxon>
        <taxon>Actinomycetota</taxon>
        <taxon>Actinomycetes</taxon>
        <taxon>Propionibacteriales</taxon>
        <taxon>Nocardioidaceae</taxon>
        <taxon>Nocardioides</taxon>
    </lineage>
</organism>
<dbReference type="Pfam" id="PF08478">
    <property type="entry name" value="POTRA_1"/>
    <property type="match status" value="1"/>
</dbReference>
<feature type="transmembrane region" description="Helical" evidence="8">
    <location>
        <begin position="29"/>
        <end position="50"/>
    </location>
</feature>
<dbReference type="InterPro" id="IPR034746">
    <property type="entry name" value="POTRA"/>
</dbReference>
<dbReference type="EMBL" id="JACMYC010000001">
    <property type="protein sequence ID" value="MBC2958788.1"/>
    <property type="molecule type" value="Genomic_DNA"/>
</dbReference>
<evidence type="ECO:0000256" key="2">
    <source>
        <dbReference type="ARBA" id="ARBA00022475"/>
    </source>
</evidence>
<dbReference type="Pfam" id="PF03799">
    <property type="entry name" value="FtsQ_DivIB_C"/>
    <property type="match status" value="1"/>
</dbReference>
<dbReference type="InterPro" id="IPR005548">
    <property type="entry name" value="Cell_div_FtsQ/DivIB_C"/>
</dbReference>
<feature type="domain" description="POTRA" evidence="9">
    <location>
        <begin position="55"/>
        <end position="123"/>
    </location>
</feature>
<dbReference type="PANTHER" id="PTHR37820">
    <property type="entry name" value="CELL DIVISION PROTEIN DIVIB"/>
    <property type="match status" value="1"/>
</dbReference>
<keyword evidence="4 8" id="KW-0812">Transmembrane</keyword>
<dbReference type="Gene3D" id="3.10.20.310">
    <property type="entry name" value="membrane protein fhac"/>
    <property type="match status" value="1"/>
</dbReference>
<keyword evidence="6 8" id="KW-0472">Membrane</keyword>
<name>A0ABR6U3L9_9ACTN</name>
<dbReference type="InterPro" id="IPR013685">
    <property type="entry name" value="POTRA_FtsQ_type"/>
</dbReference>
<evidence type="ECO:0000256" key="4">
    <source>
        <dbReference type="ARBA" id="ARBA00022692"/>
    </source>
</evidence>
<comment type="subcellular location">
    <subcellularLocation>
        <location evidence="8">Cell membrane</location>
        <topology evidence="8">Single-pass type II membrane protein</topology>
    </subcellularLocation>
    <subcellularLocation>
        <location evidence="1">Membrane</location>
    </subcellularLocation>
    <text evidence="8">Localizes to the division septum.</text>
</comment>
<dbReference type="PROSITE" id="PS51779">
    <property type="entry name" value="POTRA"/>
    <property type="match status" value="1"/>
</dbReference>
<keyword evidence="3 8" id="KW-0132">Cell division</keyword>
<keyword evidence="7 8" id="KW-0131">Cell cycle</keyword>
<evidence type="ECO:0000256" key="6">
    <source>
        <dbReference type="ARBA" id="ARBA00023136"/>
    </source>
</evidence>
<keyword evidence="2 8" id="KW-1003">Cell membrane</keyword>
<evidence type="ECO:0000259" key="9">
    <source>
        <dbReference type="PROSITE" id="PS51779"/>
    </source>
</evidence>
<sequence length="255" mass="27429">MADRSSTDTFERTRRRFVRRQRAGRRRRWRLLLLVVLLLALVVGGLWLVFLSDRLAVQGVEVRGTETLSTGEVRSAAAVPTGEPLATLDLAAIEARIETLAPVRSVDVSRQWPDAVLVEVEERTPVAVVSIGGEFRGLDAEGVVFDRFRKAPPGLPRVEVSADVADDALVEAAAIVAVLPGDLAAKVDHVEVRTVDQVSLALRDGRTVRWGSADASEQKAQVLAGLLAAQQAPIYDVSVPGQPTVCTQPAVCGDD</sequence>
<evidence type="ECO:0000256" key="3">
    <source>
        <dbReference type="ARBA" id="ARBA00022618"/>
    </source>
</evidence>
<accession>A0ABR6U3L9</accession>
<comment type="caution">
    <text evidence="10">The sequence shown here is derived from an EMBL/GenBank/DDBJ whole genome shotgun (WGS) entry which is preliminary data.</text>
</comment>
<proteinExistence type="inferred from homology"/>
<evidence type="ECO:0000313" key="10">
    <source>
        <dbReference type="EMBL" id="MBC2958788.1"/>
    </source>
</evidence>
<dbReference type="HAMAP" id="MF_00911">
    <property type="entry name" value="FtsQ_subfam"/>
    <property type="match status" value="1"/>
</dbReference>
<evidence type="ECO:0000256" key="7">
    <source>
        <dbReference type="ARBA" id="ARBA00023306"/>
    </source>
</evidence>
<evidence type="ECO:0000256" key="8">
    <source>
        <dbReference type="HAMAP-Rule" id="MF_00911"/>
    </source>
</evidence>
<comment type="function">
    <text evidence="8">Essential cell division protein.</text>
</comment>
<dbReference type="InterPro" id="IPR026579">
    <property type="entry name" value="FtsQ"/>
</dbReference>
<dbReference type="PANTHER" id="PTHR37820:SF1">
    <property type="entry name" value="CELL DIVISION PROTEIN FTSQ"/>
    <property type="match status" value="1"/>
</dbReference>
<comment type="similarity">
    <text evidence="8">Belongs to the FtsQ/DivIB family. FtsQ subfamily.</text>
</comment>
<evidence type="ECO:0000256" key="1">
    <source>
        <dbReference type="ARBA" id="ARBA00004370"/>
    </source>
</evidence>
<evidence type="ECO:0000313" key="11">
    <source>
        <dbReference type="Proteomes" id="UP000604001"/>
    </source>
</evidence>
<dbReference type="RefSeq" id="WP_186344091.1">
    <property type="nucleotide sequence ID" value="NZ_BMMR01000001.1"/>
</dbReference>
<gene>
    <name evidence="8" type="primary">ftsQ</name>
    <name evidence="10" type="ORF">H7344_00590</name>
</gene>
<keyword evidence="11" id="KW-1185">Reference proteome</keyword>